<protein>
    <submittedName>
        <fullName evidence="2">DUF3999 domain-containing protein</fullName>
    </submittedName>
</protein>
<evidence type="ECO:0000256" key="1">
    <source>
        <dbReference type="SAM" id="Phobius"/>
    </source>
</evidence>
<dbReference type="EMBL" id="JAJLJH010000014">
    <property type="protein sequence ID" value="MCK9689373.1"/>
    <property type="molecule type" value="Genomic_DNA"/>
</dbReference>
<reference evidence="2" key="1">
    <citation type="submission" date="2021-11" db="EMBL/GenBank/DDBJ databases">
        <title>BS-T2-15 a new species belonging to the Comamonadaceae family isolated from the soil of a French oak forest.</title>
        <authorList>
            <person name="Mieszkin S."/>
            <person name="Alain K."/>
        </authorList>
    </citation>
    <scope>NUCLEOTIDE SEQUENCE</scope>
    <source>
        <strain evidence="2">BS-T2-15</strain>
    </source>
</reference>
<keyword evidence="1" id="KW-0472">Membrane</keyword>
<name>A0A9X2C1Z3_9BURK</name>
<dbReference type="Proteomes" id="UP001139353">
    <property type="component" value="Unassembled WGS sequence"/>
</dbReference>
<dbReference type="RefSeq" id="WP_275685424.1">
    <property type="nucleotide sequence ID" value="NZ_JAJLJH010000014.1"/>
</dbReference>
<gene>
    <name evidence="2" type="ORF">LPC04_26950</name>
</gene>
<feature type="transmembrane region" description="Helical" evidence="1">
    <location>
        <begin position="424"/>
        <end position="443"/>
    </location>
</feature>
<accession>A0A9X2C1Z3</accession>
<dbReference type="AlphaFoldDB" id="A0A9X2C1Z3"/>
<comment type="caution">
    <text evidence="2">The sequence shown here is derived from an EMBL/GenBank/DDBJ whole genome shotgun (WGS) entry which is preliminary data.</text>
</comment>
<proteinExistence type="predicted"/>
<evidence type="ECO:0000313" key="3">
    <source>
        <dbReference type="Proteomes" id="UP001139353"/>
    </source>
</evidence>
<sequence length="456" mass="47477">MLACARALAAPSGPAPTLPLVLSGKGPVYTLDVDAQARQLSASATLGDLRVRNAAGETMAFAWAESPPASAPQLVTAHLYKAPGDAGPRQAWIVDTHGADDDLLRLDLALERDTQGVYTLRIEASDDLQHWRTLLEDAPLVQLQALPQVGAPGALATLAGRAHPSADGIDLDNVPARYLRLTTAPRSAIPPLVSASVTRAPHRPAPAPLEWSTAIAAAGCEETSCDYPLPPNTPVAAVQVLPAEVDTIGQVMVLGQVDASRQAASRPSLLRGSLQALRLKATRYAGKAGLVWESAAIASVYWLSQASGAPDLHSPPVRLDGETWQALRVETFGPISQLGRAAPAIRIGVRQRQLVFVARGAGPFVLARATPADRGAPMSLAELMPERRADAPLPAASAAIAPAVVASAAPTPDPSTAAASNAPWLWIALPAGLVLVGAVAWTLRRRLHAAMASKQA</sequence>
<dbReference type="Pfam" id="PF13163">
    <property type="entry name" value="DUF3999"/>
    <property type="match status" value="1"/>
</dbReference>
<keyword evidence="1" id="KW-1133">Transmembrane helix</keyword>
<evidence type="ECO:0000313" key="2">
    <source>
        <dbReference type="EMBL" id="MCK9689373.1"/>
    </source>
</evidence>
<keyword evidence="3" id="KW-1185">Reference proteome</keyword>
<keyword evidence="1" id="KW-0812">Transmembrane</keyword>
<organism evidence="2 3">
    <name type="scientific">Scleromatobacter humisilvae</name>
    <dbReference type="NCBI Taxonomy" id="2897159"/>
    <lineage>
        <taxon>Bacteria</taxon>
        <taxon>Pseudomonadati</taxon>
        <taxon>Pseudomonadota</taxon>
        <taxon>Betaproteobacteria</taxon>
        <taxon>Burkholderiales</taxon>
        <taxon>Sphaerotilaceae</taxon>
        <taxon>Scleromatobacter</taxon>
    </lineage>
</organism>
<dbReference type="InterPro" id="IPR025060">
    <property type="entry name" value="DUF3999"/>
</dbReference>